<dbReference type="AlphaFoldDB" id="A0A8B6CIL8"/>
<evidence type="ECO:0000313" key="2">
    <source>
        <dbReference type="EMBL" id="VDI05829.1"/>
    </source>
</evidence>
<dbReference type="InterPro" id="IPR024743">
    <property type="entry name" value="Dynein_HC_stalk"/>
</dbReference>
<evidence type="ECO:0000313" key="3">
    <source>
        <dbReference type="Proteomes" id="UP000596742"/>
    </source>
</evidence>
<proteinExistence type="predicted"/>
<dbReference type="GO" id="GO:0030286">
    <property type="term" value="C:dynein complex"/>
    <property type="evidence" value="ECO:0007669"/>
    <property type="project" value="InterPro"/>
</dbReference>
<accession>A0A8B6CIL8</accession>
<dbReference type="Gene3D" id="1.20.920.60">
    <property type="match status" value="1"/>
</dbReference>
<dbReference type="EMBL" id="UYJE01001861">
    <property type="protein sequence ID" value="VDI05829.1"/>
    <property type="molecule type" value="Genomic_DNA"/>
</dbReference>
<feature type="domain" description="Dynein heavy chain coiled coil stalk" evidence="1">
    <location>
        <begin position="13"/>
        <end position="124"/>
    </location>
</feature>
<dbReference type="InterPro" id="IPR026983">
    <property type="entry name" value="DHC"/>
</dbReference>
<dbReference type="GO" id="GO:0045505">
    <property type="term" value="F:dynein intermediate chain binding"/>
    <property type="evidence" value="ECO:0007669"/>
    <property type="project" value="InterPro"/>
</dbReference>
<sequence length="134" mass="15267">MATQENDSTDIEAVLKDLKKINKGSLTELKSFAHPPQPVKKVMEAVCILLGRTPSWEQSKKLLSDVNKFMQQIQNYDKDNVSTEIITKIRNEYTSDPEFSVEKTKTVSGAIWKLCSWVIAVEKYDNLKKSADEK</sequence>
<dbReference type="GO" id="GO:0007018">
    <property type="term" value="P:microtubule-based movement"/>
    <property type="evidence" value="ECO:0007669"/>
    <property type="project" value="InterPro"/>
</dbReference>
<dbReference type="GO" id="GO:0051959">
    <property type="term" value="F:dynein light intermediate chain binding"/>
    <property type="evidence" value="ECO:0007669"/>
    <property type="project" value="InterPro"/>
</dbReference>
<name>A0A8B6CIL8_MYTGA</name>
<organism evidence="2 3">
    <name type="scientific">Mytilus galloprovincialis</name>
    <name type="common">Mediterranean mussel</name>
    <dbReference type="NCBI Taxonomy" id="29158"/>
    <lineage>
        <taxon>Eukaryota</taxon>
        <taxon>Metazoa</taxon>
        <taxon>Spiralia</taxon>
        <taxon>Lophotrochozoa</taxon>
        <taxon>Mollusca</taxon>
        <taxon>Bivalvia</taxon>
        <taxon>Autobranchia</taxon>
        <taxon>Pteriomorphia</taxon>
        <taxon>Mytilida</taxon>
        <taxon>Mytiloidea</taxon>
        <taxon>Mytilidae</taxon>
        <taxon>Mytilinae</taxon>
        <taxon>Mytilus</taxon>
    </lineage>
</organism>
<gene>
    <name evidence="2" type="ORF">MGAL_10B008797</name>
</gene>
<protein>
    <recommendedName>
        <fullName evidence="1">Dynein heavy chain coiled coil stalk domain-containing protein</fullName>
    </recommendedName>
</protein>
<keyword evidence="3" id="KW-1185">Reference proteome</keyword>
<reference evidence="2" key="1">
    <citation type="submission" date="2018-11" db="EMBL/GenBank/DDBJ databases">
        <authorList>
            <person name="Alioto T."/>
            <person name="Alioto T."/>
        </authorList>
    </citation>
    <scope>NUCLEOTIDE SEQUENCE</scope>
</reference>
<dbReference type="PANTHER" id="PTHR45703">
    <property type="entry name" value="DYNEIN HEAVY CHAIN"/>
    <property type="match status" value="1"/>
</dbReference>
<dbReference type="Proteomes" id="UP000596742">
    <property type="component" value="Unassembled WGS sequence"/>
</dbReference>
<comment type="caution">
    <text evidence="2">The sequence shown here is derived from an EMBL/GenBank/DDBJ whole genome shotgun (WGS) entry which is preliminary data.</text>
</comment>
<dbReference type="OrthoDB" id="6136670at2759"/>
<dbReference type="Pfam" id="PF12777">
    <property type="entry name" value="MT"/>
    <property type="match status" value="1"/>
</dbReference>
<evidence type="ECO:0000259" key="1">
    <source>
        <dbReference type="Pfam" id="PF12777"/>
    </source>
</evidence>